<reference evidence="2" key="2">
    <citation type="submission" date="2020-10" db="UniProtKB">
        <authorList>
            <consortium name="WormBaseParasite"/>
        </authorList>
    </citation>
    <scope>IDENTIFICATION</scope>
</reference>
<protein>
    <submittedName>
        <fullName evidence="2">F-box/LRR-repeat protein 4</fullName>
    </submittedName>
</protein>
<dbReference type="AlphaFoldDB" id="A0A7E4VFE6"/>
<evidence type="ECO:0000313" key="2">
    <source>
        <dbReference type="WBParaSite" id="Pan_g20146.t1"/>
    </source>
</evidence>
<accession>A0A7E4VFE6</accession>
<dbReference type="Proteomes" id="UP000492821">
    <property type="component" value="Unassembled WGS sequence"/>
</dbReference>
<evidence type="ECO:0000313" key="1">
    <source>
        <dbReference type="Proteomes" id="UP000492821"/>
    </source>
</evidence>
<name>A0A7E4VFE6_PANRE</name>
<organism evidence="1 2">
    <name type="scientific">Panagrellus redivivus</name>
    <name type="common">Microworm</name>
    <dbReference type="NCBI Taxonomy" id="6233"/>
    <lineage>
        <taxon>Eukaryota</taxon>
        <taxon>Metazoa</taxon>
        <taxon>Ecdysozoa</taxon>
        <taxon>Nematoda</taxon>
        <taxon>Chromadorea</taxon>
        <taxon>Rhabditida</taxon>
        <taxon>Tylenchina</taxon>
        <taxon>Panagrolaimomorpha</taxon>
        <taxon>Panagrolaimoidea</taxon>
        <taxon>Panagrolaimidae</taxon>
        <taxon>Panagrellus</taxon>
    </lineage>
</organism>
<reference evidence="1" key="1">
    <citation type="journal article" date="2013" name="Genetics">
        <title>The draft genome and transcriptome of Panagrellus redivivus are shaped by the harsh demands of a free-living lifestyle.</title>
        <authorList>
            <person name="Srinivasan J."/>
            <person name="Dillman A.R."/>
            <person name="Macchietto M.G."/>
            <person name="Heikkinen L."/>
            <person name="Lakso M."/>
            <person name="Fracchia K.M."/>
            <person name="Antoshechkin I."/>
            <person name="Mortazavi A."/>
            <person name="Wong G."/>
            <person name="Sternberg P.W."/>
        </authorList>
    </citation>
    <scope>NUCLEOTIDE SEQUENCE [LARGE SCALE GENOMIC DNA]</scope>
    <source>
        <strain evidence="1">MT8872</strain>
    </source>
</reference>
<dbReference type="WBParaSite" id="Pan_g20146.t1">
    <property type="protein sequence ID" value="Pan_g20146.t1"/>
    <property type="gene ID" value="Pan_g20146"/>
</dbReference>
<proteinExistence type="predicted"/>
<keyword evidence="1" id="KW-1185">Reference proteome</keyword>
<sequence length="271" mass="31097">MPYPISKLQYGLRCRLSELATPIERYRLQVAAGTPSICPVNSQVIRIQKLHDKYCMKIYIGPTGLTVNSSLPGVYESCQPDELIDAKGDLYIQNVDLQDLPASTLSQLLYRVAHVSLIKCQVYLTLKHLEDSSYFYVKDVNHVRIVQSDVTNYYFNEMFTTFPRLEVLELDGYPSTCFSDIVKHQKRPLNWLQLSNDCVSSADLDVENSIIAFIRAQQPNFRMVITGKSEHVSSLNRVYWDLVNKMRRWPANAPQKLLLCTTRKIIIITLS</sequence>